<feature type="transmembrane region" description="Helical" evidence="1">
    <location>
        <begin position="206"/>
        <end position="223"/>
    </location>
</feature>
<feature type="transmembrane region" description="Helical" evidence="1">
    <location>
        <begin position="244"/>
        <end position="262"/>
    </location>
</feature>
<accession>A0A383XPM2</accession>
<feature type="transmembrane region" description="Helical" evidence="1">
    <location>
        <begin position="57"/>
        <end position="80"/>
    </location>
</feature>
<keyword evidence="1" id="KW-0472">Membrane</keyword>
<feature type="transmembrane region" description="Helical" evidence="1">
    <location>
        <begin position="129"/>
        <end position="150"/>
    </location>
</feature>
<feature type="transmembrane region" description="Helical" evidence="1">
    <location>
        <begin position="310"/>
        <end position="327"/>
    </location>
</feature>
<gene>
    <name evidence="2" type="ORF">DEH80_16580</name>
</gene>
<feature type="transmembrane region" description="Helical" evidence="1">
    <location>
        <begin position="20"/>
        <end position="37"/>
    </location>
</feature>
<feature type="transmembrane region" description="Helical" evidence="1">
    <location>
        <begin position="171"/>
        <end position="194"/>
    </location>
</feature>
<keyword evidence="1" id="KW-0812">Transmembrane</keyword>
<evidence type="ECO:0000313" key="3">
    <source>
        <dbReference type="Proteomes" id="UP000251800"/>
    </source>
</evidence>
<keyword evidence="1" id="KW-1133">Transmembrane helix</keyword>
<feature type="transmembrane region" description="Helical" evidence="1">
    <location>
        <begin position="101"/>
        <end position="123"/>
    </location>
</feature>
<evidence type="ECO:0000313" key="2">
    <source>
        <dbReference type="EMBL" id="PWN54576.1"/>
    </source>
</evidence>
<dbReference type="Proteomes" id="UP000251800">
    <property type="component" value="Unassembled WGS sequence"/>
</dbReference>
<feature type="transmembrane region" description="Helical" evidence="1">
    <location>
        <begin position="268"/>
        <end position="289"/>
    </location>
</feature>
<dbReference type="EMBL" id="QEQK01000022">
    <property type="protein sequence ID" value="PWN54576.1"/>
    <property type="molecule type" value="Genomic_DNA"/>
</dbReference>
<sequence>MGAGLEEIKSEIGLGFIRQLRLFFVVIISFALLSFMIEVVPGLRSQVGALIGEWLDGWMLILLSFYVAFYFLTQFQCFILRSLDEGALAYNLVNVAKSVEVVLVLIMPFIFNSLIVLAASLALARAVSFFSILFLGVALLGRSMAGAQYESSRDFGSDSRCSQTPSSRGEYGALALWPGLSASLPIILINTVLGAQAVVVFSVHRLFSRVFVIFSQAAARVAWAERMNGRQFSFLKTDNTDYSLWLLVLVVLFSCVLALPSIVEFRPIVIFGVHYSFVLVLLFVLLGVLQSWIEMLVALRAAVGKLEGIVYLRIAIFFVSCVVGALYAQDLLVLTAALLMAEVIVMLRLNHSNVVWK</sequence>
<dbReference type="AlphaFoldDB" id="A0A383XPM2"/>
<feature type="transmembrane region" description="Helical" evidence="1">
    <location>
        <begin position="333"/>
        <end position="350"/>
    </location>
</feature>
<evidence type="ECO:0000256" key="1">
    <source>
        <dbReference type="SAM" id="Phobius"/>
    </source>
</evidence>
<organism evidence="2 3">
    <name type="scientific">Abyssibacter profundi</name>
    <dbReference type="NCBI Taxonomy" id="2182787"/>
    <lineage>
        <taxon>Bacteria</taxon>
        <taxon>Pseudomonadati</taxon>
        <taxon>Pseudomonadota</taxon>
        <taxon>Gammaproteobacteria</taxon>
        <taxon>Chromatiales</taxon>
        <taxon>Oceanococcaceae</taxon>
        <taxon>Abyssibacter</taxon>
    </lineage>
</organism>
<proteinExistence type="predicted"/>
<keyword evidence="3" id="KW-1185">Reference proteome</keyword>
<comment type="caution">
    <text evidence="2">The sequence shown here is derived from an EMBL/GenBank/DDBJ whole genome shotgun (WGS) entry which is preliminary data.</text>
</comment>
<reference evidence="2 3" key="1">
    <citation type="submission" date="2018-05" db="EMBL/GenBank/DDBJ databases">
        <title>Abyssibacter profundi OUC007T gen. nov., sp. nov, a marine bacterium isolated from seawater of the Mariana Trench.</title>
        <authorList>
            <person name="Zhou S."/>
        </authorList>
    </citation>
    <scope>NUCLEOTIDE SEQUENCE [LARGE SCALE GENOMIC DNA]</scope>
    <source>
        <strain evidence="2 3">OUC007</strain>
    </source>
</reference>
<name>A0A383XPM2_9GAMM</name>
<protein>
    <submittedName>
        <fullName evidence="2">Uncharacterized protein</fullName>
    </submittedName>
</protein>